<keyword evidence="1" id="KW-0812">Transmembrane</keyword>
<dbReference type="AlphaFoldDB" id="A0A183UPI0"/>
<evidence type="ECO:0000313" key="3">
    <source>
        <dbReference type="Proteomes" id="UP000050794"/>
    </source>
</evidence>
<reference evidence="2 3" key="2">
    <citation type="submission" date="2018-11" db="EMBL/GenBank/DDBJ databases">
        <authorList>
            <consortium name="Pathogen Informatics"/>
        </authorList>
    </citation>
    <scope>NUCLEOTIDE SEQUENCE [LARGE SCALE GENOMIC DNA]</scope>
</reference>
<keyword evidence="3" id="KW-1185">Reference proteome</keyword>
<evidence type="ECO:0000313" key="2">
    <source>
        <dbReference type="EMBL" id="VDM41721.1"/>
    </source>
</evidence>
<organism evidence="3 4">
    <name type="scientific">Toxocara canis</name>
    <name type="common">Canine roundworm</name>
    <dbReference type="NCBI Taxonomy" id="6265"/>
    <lineage>
        <taxon>Eukaryota</taxon>
        <taxon>Metazoa</taxon>
        <taxon>Ecdysozoa</taxon>
        <taxon>Nematoda</taxon>
        <taxon>Chromadorea</taxon>
        <taxon>Rhabditida</taxon>
        <taxon>Spirurina</taxon>
        <taxon>Ascaridomorpha</taxon>
        <taxon>Ascaridoidea</taxon>
        <taxon>Toxocaridae</taxon>
        <taxon>Toxocara</taxon>
    </lineage>
</organism>
<keyword evidence="1" id="KW-1133">Transmembrane helix</keyword>
<dbReference type="EMBL" id="UYWY01020486">
    <property type="protein sequence ID" value="VDM41721.1"/>
    <property type="molecule type" value="Genomic_DNA"/>
</dbReference>
<name>A0A183UPI0_TOXCA</name>
<proteinExistence type="predicted"/>
<dbReference type="WBParaSite" id="TCNE_0001040001-mRNA-1">
    <property type="protein sequence ID" value="TCNE_0001040001-mRNA-1"/>
    <property type="gene ID" value="TCNE_0001040001"/>
</dbReference>
<sequence length="110" mass="12704">MFFIINSTPELIIRIMSEMYHFYTAKRDSEKSILLISGPGTIVLRSSEWYGVHLFEFVEVLCERASEMTKKKMKKKKQKNKQMMIVVSGPQAIIVAICHASFGLLAKYIR</sequence>
<evidence type="ECO:0000313" key="4">
    <source>
        <dbReference type="WBParaSite" id="TCNE_0001040001-mRNA-1"/>
    </source>
</evidence>
<gene>
    <name evidence="2" type="ORF">TCNE_LOCUS10400</name>
</gene>
<reference evidence="4" key="1">
    <citation type="submission" date="2016-06" db="UniProtKB">
        <authorList>
            <consortium name="WormBaseParasite"/>
        </authorList>
    </citation>
    <scope>IDENTIFICATION</scope>
</reference>
<dbReference type="Proteomes" id="UP000050794">
    <property type="component" value="Unassembled WGS sequence"/>
</dbReference>
<protein>
    <submittedName>
        <fullName evidence="4">NAD_binding_6 domain-containing protein</fullName>
    </submittedName>
</protein>
<accession>A0A183UPI0</accession>
<keyword evidence="1" id="KW-0472">Membrane</keyword>
<feature type="transmembrane region" description="Helical" evidence="1">
    <location>
        <begin position="83"/>
        <end position="106"/>
    </location>
</feature>
<evidence type="ECO:0000256" key="1">
    <source>
        <dbReference type="SAM" id="Phobius"/>
    </source>
</evidence>